<gene>
    <name evidence="1" type="ORF">NXF25_009351</name>
</gene>
<keyword evidence="2" id="KW-1185">Reference proteome</keyword>
<protein>
    <submittedName>
        <fullName evidence="1">Uncharacterized protein</fullName>
    </submittedName>
</protein>
<organism evidence="1 2">
    <name type="scientific">Crotalus adamanteus</name>
    <name type="common">Eastern diamondback rattlesnake</name>
    <dbReference type="NCBI Taxonomy" id="8729"/>
    <lineage>
        <taxon>Eukaryota</taxon>
        <taxon>Metazoa</taxon>
        <taxon>Chordata</taxon>
        <taxon>Craniata</taxon>
        <taxon>Vertebrata</taxon>
        <taxon>Euteleostomi</taxon>
        <taxon>Lepidosauria</taxon>
        <taxon>Squamata</taxon>
        <taxon>Bifurcata</taxon>
        <taxon>Unidentata</taxon>
        <taxon>Episquamata</taxon>
        <taxon>Toxicofera</taxon>
        <taxon>Serpentes</taxon>
        <taxon>Colubroidea</taxon>
        <taxon>Viperidae</taxon>
        <taxon>Crotalinae</taxon>
        <taxon>Crotalus</taxon>
    </lineage>
</organism>
<dbReference type="EMBL" id="JAOTOJ010000003">
    <property type="protein sequence ID" value="KAK9404524.1"/>
    <property type="molecule type" value="Genomic_DNA"/>
</dbReference>
<accession>A0AAW1BR03</accession>
<name>A0AAW1BR03_CROAD</name>
<dbReference type="Proteomes" id="UP001474421">
    <property type="component" value="Unassembled WGS sequence"/>
</dbReference>
<evidence type="ECO:0000313" key="1">
    <source>
        <dbReference type="EMBL" id="KAK9404524.1"/>
    </source>
</evidence>
<reference evidence="1 2" key="1">
    <citation type="journal article" date="2024" name="Proc. Natl. Acad. Sci. U.S.A.">
        <title>The genetic regulatory architecture and epigenomic basis for age-related changes in rattlesnake venom.</title>
        <authorList>
            <person name="Hogan M.P."/>
            <person name="Holding M.L."/>
            <person name="Nystrom G.S."/>
            <person name="Colston T.J."/>
            <person name="Bartlett D.A."/>
            <person name="Mason A.J."/>
            <person name="Ellsworth S.A."/>
            <person name="Rautsaw R.M."/>
            <person name="Lawrence K.C."/>
            <person name="Strickland J.L."/>
            <person name="He B."/>
            <person name="Fraser P."/>
            <person name="Margres M.J."/>
            <person name="Gilbert D.M."/>
            <person name="Gibbs H.L."/>
            <person name="Parkinson C.L."/>
            <person name="Rokyta D.R."/>
        </authorList>
    </citation>
    <scope>NUCLEOTIDE SEQUENCE [LARGE SCALE GENOMIC DNA]</scope>
    <source>
        <strain evidence="1">DRR0105</strain>
    </source>
</reference>
<evidence type="ECO:0000313" key="2">
    <source>
        <dbReference type="Proteomes" id="UP001474421"/>
    </source>
</evidence>
<sequence>MKGGQSAGSSSSTCHCTGTAWRGGAVRLESQMWLLKLVGIFLTNLQSSDSVVMALLESTVLSFIHF</sequence>
<proteinExistence type="predicted"/>
<comment type="caution">
    <text evidence="1">The sequence shown here is derived from an EMBL/GenBank/DDBJ whole genome shotgun (WGS) entry which is preliminary data.</text>
</comment>
<dbReference type="AlphaFoldDB" id="A0AAW1BR03"/>